<name>A0A6A6YII2_9PEZI</name>
<dbReference type="EMBL" id="MU003703">
    <property type="protein sequence ID" value="KAF2808662.1"/>
    <property type="molecule type" value="Genomic_DNA"/>
</dbReference>
<evidence type="ECO:0000313" key="1">
    <source>
        <dbReference type="EMBL" id="KAF2808662.1"/>
    </source>
</evidence>
<dbReference type="AlphaFoldDB" id="A0A6A6YII2"/>
<accession>A0A6A6YII2</accession>
<dbReference type="RefSeq" id="XP_033575626.1">
    <property type="nucleotide sequence ID" value="XM_033726545.1"/>
</dbReference>
<reference evidence="3" key="3">
    <citation type="submission" date="2025-04" db="UniProtKB">
        <authorList>
            <consortium name="RefSeq"/>
        </authorList>
    </citation>
    <scope>IDENTIFICATION</scope>
    <source>
        <strain evidence="3">CBS 304.34</strain>
    </source>
</reference>
<protein>
    <submittedName>
        <fullName evidence="1 3">Uncharacterized protein</fullName>
    </submittedName>
</protein>
<dbReference type="Proteomes" id="UP000504636">
    <property type="component" value="Unplaced"/>
</dbReference>
<evidence type="ECO:0000313" key="3">
    <source>
        <dbReference type="RefSeq" id="XP_033575626.1"/>
    </source>
</evidence>
<dbReference type="GeneID" id="54467438"/>
<gene>
    <name evidence="1 3" type="ORF">BDZ99DRAFT_534950</name>
</gene>
<reference evidence="1 3" key="1">
    <citation type="journal article" date="2020" name="Stud. Mycol.">
        <title>101 Dothideomycetes genomes: a test case for predicting lifestyles and emergence of pathogens.</title>
        <authorList>
            <person name="Haridas S."/>
            <person name="Albert R."/>
            <person name="Binder M."/>
            <person name="Bloem J."/>
            <person name="Labutti K."/>
            <person name="Salamov A."/>
            <person name="Andreopoulos B."/>
            <person name="Baker S."/>
            <person name="Barry K."/>
            <person name="Bills G."/>
            <person name="Bluhm B."/>
            <person name="Cannon C."/>
            <person name="Castanera R."/>
            <person name="Culley D."/>
            <person name="Daum C."/>
            <person name="Ezra D."/>
            <person name="Gonzalez J."/>
            <person name="Henrissat B."/>
            <person name="Kuo A."/>
            <person name="Liang C."/>
            <person name="Lipzen A."/>
            <person name="Lutzoni F."/>
            <person name="Magnuson J."/>
            <person name="Mondo S."/>
            <person name="Nolan M."/>
            <person name="Ohm R."/>
            <person name="Pangilinan J."/>
            <person name="Park H.-J."/>
            <person name="Ramirez L."/>
            <person name="Alfaro M."/>
            <person name="Sun H."/>
            <person name="Tritt A."/>
            <person name="Yoshinaga Y."/>
            <person name="Zwiers L.-H."/>
            <person name="Turgeon B."/>
            <person name="Goodwin S."/>
            <person name="Spatafora J."/>
            <person name="Crous P."/>
            <person name="Grigoriev I."/>
        </authorList>
    </citation>
    <scope>NUCLEOTIDE SEQUENCE</scope>
    <source>
        <strain evidence="1 3">CBS 304.34</strain>
    </source>
</reference>
<organism evidence="1">
    <name type="scientific">Mytilinidion resinicola</name>
    <dbReference type="NCBI Taxonomy" id="574789"/>
    <lineage>
        <taxon>Eukaryota</taxon>
        <taxon>Fungi</taxon>
        <taxon>Dikarya</taxon>
        <taxon>Ascomycota</taxon>
        <taxon>Pezizomycotina</taxon>
        <taxon>Dothideomycetes</taxon>
        <taxon>Pleosporomycetidae</taxon>
        <taxon>Mytilinidiales</taxon>
        <taxon>Mytilinidiaceae</taxon>
        <taxon>Mytilinidion</taxon>
    </lineage>
</organism>
<reference evidence="3" key="2">
    <citation type="submission" date="2020-04" db="EMBL/GenBank/DDBJ databases">
        <authorList>
            <consortium name="NCBI Genome Project"/>
        </authorList>
    </citation>
    <scope>NUCLEOTIDE SEQUENCE</scope>
    <source>
        <strain evidence="3">CBS 304.34</strain>
    </source>
</reference>
<sequence length="165" mass="17754">MRIMTGRKSGRARDVKGVGGRSGLMLVSDKPDVLAALRARACARGTRPALLIAPRWPPDCPAGLATASCQRSDMGETGGLAVRGRAGPRFAASFSRLGMAAKLPFRRLFDAFSWCNTNTIPRIVDQSASSRRGRIPIFAFASPRLTTLAGDLMHPAPWIGRRQHG</sequence>
<keyword evidence="2" id="KW-1185">Reference proteome</keyword>
<proteinExistence type="predicted"/>
<evidence type="ECO:0000313" key="2">
    <source>
        <dbReference type="Proteomes" id="UP000504636"/>
    </source>
</evidence>